<evidence type="ECO:0000313" key="9">
    <source>
        <dbReference type="Proteomes" id="UP000438874"/>
    </source>
</evidence>
<evidence type="ECO:0000313" key="8">
    <source>
        <dbReference type="EMBL" id="GCL44536.1"/>
    </source>
</evidence>
<dbReference type="Gene3D" id="3.30.2310.20">
    <property type="entry name" value="RelE-like"/>
    <property type="match status" value="1"/>
</dbReference>
<keyword evidence="2" id="KW-1277">Toxin-antitoxin system</keyword>
<dbReference type="PANTHER" id="PTHR38039">
    <property type="entry name" value="TOXIN YOEB"/>
    <property type="match status" value="1"/>
</dbReference>
<dbReference type="SUPFAM" id="SSF143011">
    <property type="entry name" value="RelE-like"/>
    <property type="match status" value="1"/>
</dbReference>
<protein>
    <recommendedName>
        <fullName evidence="7">Endoribonuclease YoeB</fullName>
    </recommendedName>
    <alternativeName>
        <fullName evidence="6">Putative mRNA interferase YoeB</fullName>
    </alternativeName>
</protein>
<dbReference type="GO" id="GO:0004519">
    <property type="term" value="F:endonuclease activity"/>
    <property type="evidence" value="ECO:0007669"/>
    <property type="project" value="UniProtKB-KW"/>
</dbReference>
<accession>A0A6H9GD46</accession>
<dbReference type="Proteomes" id="UP000438874">
    <property type="component" value="Unassembled WGS sequence"/>
</dbReference>
<keyword evidence="4" id="KW-0255">Endonuclease</keyword>
<dbReference type="NCBIfam" id="TIGR02116">
    <property type="entry name" value="toxin_Txe_YoeB"/>
    <property type="match status" value="1"/>
</dbReference>
<evidence type="ECO:0000256" key="6">
    <source>
        <dbReference type="ARBA" id="ARBA00030388"/>
    </source>
</evidence>
<dbReference type="InterPro" id="IPR009614">
    <property type="entry name" value="YoeB_toxin"/>
</dbReference>
<evidence type="ECO:0000256" key="5">
    <source>
        <dbReference type="ARBA" id="ARBA00022801"/>
    </source>
</evidence>
<sequence>MRKVAFLTRSFDEFNQWAIADKKVYAKIVSLIKDVQREPFSGLGKPEALKHELSGLWSRRITKEHCLVYSVSDYDTKARTSGSALQGCTLQRGRNEKKPLLINFPQK</sequence>
<dbReference type="GO" id="GO:0006401">
    <property type="term" value="P:RNA catabolic process"/>
    <property type="evidence" value="ECO:0007669"/>
    <property type="project" value="InterPro"/>
</dbReference>
<dbReference type="EMBL" id="BJCH01000002">
    <property type="protein sequence ID" value="GCL44536.1"/>
    <property type="molecule type" value="Genomic_DNA"/>
</dbReference>
<comment type="caution">
    <text evidence="8">The sequence shown here is derived from an EMBL/GenBank/DDBJ whole genome shotgun (WGS) entry which is preliminary data.</text>
</comment>
<evidence type="ECO:0000256" key="3">
    <source>
        <dbReference type="ARBA" id="ARBA00022722"/>
    </source>
</evidence>
<dbReference type="Pfam" id="PF06769">
    <property type="entry name" value="YoeB_toxin"/>
    <property type="match status" value="1"/>
</dbReference>
<dbReference type="RefSeq" id="WP_159247545.1">
    <property type="nucleotide sequence ID" value="NZ_BJCH01000002.1"/>
</dbReference>
<organism evidence="8 9">
    <name type="scientific">Microcystis aeruginosa NIES-3787</name>
    <dbReference type="NCBI Taxonomy" id="2517782"/>
    <lineage>
        <taxon>Bacteria</taxon>
        <taxon>Bacillati</taxon>
        <taxon>Cyanobacteriota</taxon>
        <taxon>Cyanophyceae</taxon>
        <taxon>Oscillatoriophycideae</taxon>
        <taxon>Chroococcales</taxon>
        <taxon>Microcystaceae</taxon>
        <taxon>Microcystis</taxon>
    </lineage>
</organism>
<evidence type="ECO:0000256" key="2">
    <source>
        <dbReference type="ARBA" id="ARBA00022649"/>
    </source>
</evidence>
<keyword evidence="5" id="KW-0378">Hydrolase</keyword>
<gene>
    <name evidence="8" type="primary">yoeB</name>
    <name evidence="8" type="ORF">NIES3787_02120</name>
</gene>
<dbReference type="PANTHER" id="PTHR38039:SF1">
    <property type="entry name" value="TOXIN YOEB"/>
    <property type="match status" value="1"/>
</dbReference>
<dbReference type="AlphaFoldDB" id="A0A6H9GD46"/>
<comment type="similarity">
    <text evidence="1">Belongs to the YoeB family.</text>
</comment>
<proteinExistence type="inferred from homology"/>
<evidence type="ECO:0000256" key="7">
    <source>
        <dbReference type="ARBA" id="ARBA00050056"/>
    </source>
</evidence>
<evidence type="ECO:0000256" key="4">
    <source>
        <dbReference type="ARBA" id="ARBA00022759"/>
    </source>
</evidence>
<dbReference type="GO" id="GO:0016787">
    <property type="term" value="F:hydrolase activity"/>
    <property type="evidence" value="ECO:0007669"/>
    <property type="project" value="UniProtKB-KW"/>
</dbReference>
<keyword evidence="3" id="KW-0540">Nuclease</keyword>
<name>A0A6H9GD46_MICAE</name>
<evidence type="ECO:0000256" key="1">
    <source>
        <dbReference type="ARBA" id="ARBA00008172"/>
    </source>
</evidence>
<reference evidence="8 9" key="1">
    <citation type="submission" date="2019-02" db="EMBL/GenBank/DDBJ databases">
        <title>Draft genome sequence of Arthrospira platensis NIES-3787.</title>
        <authorList>
            <person name="Yamaguchi H."/>
            <person name="Suzuki S."/>
            <person name="Kawachi M."/>
        </authorList>
    </citation>
    <scope>NUCLEOTIDE SEQUENCE [LARGE SCALE GENOMIC DNA]</scope>
    <source>
        <strain evidence="8 9">NIES-3787</strain>
    </source>
</reference>
<dbReference type="InterPro" id="IPR035093">
    <property type="entry name" value="RelE/ParE_toxin_dom_sf"/>
</dbReference>